<dbReference type="GO" id="GO:0098837">
    <property type="term" value="C:postsynaptic recycling endosome"/>
    <property type="evidence" value="ECO:0007669"/>
    <property type="project" value="TreeGrafter"/>
</dbReference>
<feature type="coiled-coil region" evidence="1">
    <location>
        <begin position="24"/>
        <end position="100"/>
    </location>
</feature>
<protein>
    <submittedName>
        <fullName evidence="2">Uncharacterized protein</fullName>
    </submittedName>
</protein>
<dbReference type="PANTHER" id="PTHR18978">
    <property type="entry name" value="GRIP-1 ASSOCIATED PROTEIN 1"/>
    <property type="match status" value="1"/>
</dbReference>
<feature type="coiled-coil region" evidence="1">
    <location>
        <begin position="126"/>
        <end position="313"/>
    </location>
</feature>
<dbReference type="Proteomes" id="UP001381693">
    <property type="component" value="Unassembled WGS sequence"/>
</dbReference>
<comment type="caution">
    <text evidence="2">The sequence shown here is derived from an EMBL/GenBank/DDBJ whole genome shotgun (WGS) entry which is preliminary data.</text>
</comment>
<accession>A0AAN8X0U2</accession>
<dbReference type="AlphaFoldDB" id="A0AAN8X0U2"/>
<organism evidence="2 3">
    <name type="scientific">Halocaridina rubra</name>
    <name type="common">Hawaiian red shrimp</name>
    <dbReference type="NCBI Taxonomy" id="373956"/>
    <lineage>
        <taxon>Eukaryota</taxon>
        <taxon>Metazoa</taxon>
        <taxon>Ecdysozoa</taxon>
        <taxon>Arthropoda</taxon>
        <taxon>Crustacea</taxon>
        <taxon>Multicrustacea</taxon>
        <taxon>Malacostraca</taxon>
        <taxon>Eumalacostraca</taxon>
        <taxon>Eucarida</taxon>
        <taxon>Decapoda</taxon>
        <taxon>Pleocyemata</taxon>
        <taxon>Caridea</taxon>
        <taxon>Atyoidea</taxon>
        <taxon>Atyidae</taxon>
        <taxon>Halocaridina</taxon>
    </lineage>
</organism>
<dbReference type="GO" id="GO:0099158">
    <property type="term" value="P:regulation of recycling endosome localization within postsynapse"/>
    <property type="evidence" value="ECO:0007669"/>
    <property type="project" value="TreeGrafter"/>
</dbReference>
<dbReference type="InterPro" id="IPR026204">
    <property type="entry name" value="GRIPAP1"/>
</dbReference>
<dbReference type="GO" id="GO:1905244">
    <property type="term" value="P:regulation of modification of synaptic structure"/>
    <property type="evidence" value="ECO:0007669"/>
    <property type="project" value="TreeGrafter"/>
</dbReference>
<feature type="non-terminal residue" evidence="2">
    <location>
        <position position="1"/>
    </location>
</feature>
<proteinExistence type="predicted"/>
<dbReference type="EMBL" id="JAXCGZ010010008">
    <property type="protein sequence ID" value="KAK7075900.1"/>
    <property type="molecule type" value="Genomic_DNA"/>
</dbReference>
<keyword evidence="1" id="KW-0175">Coiled coil</keyword>
<dbReference type="GO" id="GO:0098978">
    <property type="term" value="C:glutamatergic synapse"/>
    <property type="evidence" value="ECO:0007669"/>
    <property type="project" value="TreeGrafter"/>
</dbReference>
<name>A0AAN8X0U2_HALRR</name>
<dbReference type="GO" id="GO:0098887">
    <property type="term" value="P:neurotransmitter receptor transport, endosome to postsynaptic membrane"/>
    <property type="evidence" value="ECO:0007669"/>
    <property type="project" value="TreeGrafter"/>
</dbReference>
<evidence type="ECO:0000313" key="2">
    <source>
        <dbReference type="EMBL" id="KAK7075900.1"/>
    </source>
</evidence>
<dbReference type="GO" id="GO:0099152">
    <property type="term" value="P:regulation of neurotransmitter receptor transport, endosome to postsynaptic membrane"/>
    <property type="evidence" value="ECO:0007669"/>
    <property type="project" value="TreeGrafter"/>
</dbReference>
<reference evidence="2 3" key="1">
    <citation type="submission" date="2023-11" db="EMBL/GenBank/DDBJ databases">
        <title>Halocaridina rubra genome assembly.</title>
        <authorList>
            <person name="Smith C."/>
        </authorList>
    </citation>
    <scope>NUCLEOTIDE SEQUENCE [LARGE SCALE GENOMIC DNA]</scope>
    <source>
        <strain evidence="2">EP-1</strain>
        <tissue evidence="2">Whole</tissue>
    </source>
</reference>
<gene>
    <name evidence="2" type="ORF">SK128_009573</name>
</gene>
<evidence type="ECO:0000313" key="3">
    <source>
        <dbReference type="Proteomes" id="UP001381693"/>
    </source>
</evidence>
<dbReference type="GO" id="GO:0098998">
    <property type="term" value="C:extrinsic component of postsynaptic early endosome membrane"/>
    <property type="evidence" value="ECO:0007669"/>
    <property type="project" value="TreeGrafter"/>
</dbReference>
<sequence>SENEQIHTLLQETQNNLSVSESGLKEKTVKCECLQQELENIHLKQDDISRELNEHKALLEERETTIRDLEEKLATIISGKTQVSEQLKLMQATLDHTKEELCAMTSNMESHQTLLREQSKLAESRKSLMEEMKLHMEEERQNLQQQLKDLSRKHQEDLAANSNENQELKDQLEEMNCKISNLEEIASVFDNDKADLQEKAKKLTNDLETVHRFTEEQISRVTAEKIQDIEIMKQKFEDEQRDLQTQLEISNIQTQEAEEAVEVLKRKVADGEEEQRIHERKGMTLLKDLKKQLVVERKRADRLQEKLSQLLTDPAQLTAITSKYGVYISICISLSPHCSWVAHSKVGTDSVEDLSLTFFTKLRHISVFSQASYQSPPFFF</sequence>
<keyword evidence="3" id="KW-1185">Reference proteome</keyword>
<dbReference type="PANTHER" id="PTHR18978:SF1">
    <property type="entry name" value="GRIP1-ASSOCIATED PROTEIN 1"/>
    <property type="match status" value="1"/>
</dbReference>
<evidence type="ECO:0000256" key="1">
    <source>
        <dbReference type="SAM" id="Coils"/>
    </source>
</evidence>